<protein>
    <submittedName>
        <fullName evidence="3">PP2C family serine/threonine-protein phosphatase</fullName>
    </submittedName>
</protein>
<organism evidence="3 4">
    <name type="scientific">Roseofilum casamattae BLCC-M143</name>
    <dbReference type="NCBI Taxonomy" id="3022442"/>
    <lineage>
        <taxon>Bacteria</taxon>
        <taxon>Bacillati</taxon>
        <taxon>Cyanobacteriota</taxon>
        <taxon>Cyanophyceae</taxon>
        <taxon>Desertifilales</taxon>
        <taxon>Desertifilaceae</taxon>
        <taxon>Roseofilum</taxon>
        <taxon>Roseofilum casamattae</taxon>
    </lineage>
</organism>
<sequence length="577" mass="64976">MPQLDENLEKLVQAVCWKLYLEENHEDLQETWDRALKGDRDRLHKVIEQLSYVFAEFLKYKFNLASHLPEAEAKAMNAMWNHHKIDRDVKQIICDRIKAVLSQKTLTLPLQQDWSQYNKTKPASVGIQPMSGHVGVSPPQNIEPEDETKDSPVTPENSPVPIAQWNYLPIPEDEPECHDESYAQSEVSPDRLKLIGARVRGKMHKHNGTNCDDWFEFAVSGHCTIIAVADGAGSKKFSRIGAKVSCQTAVKYLSEKLRFLKIPSKGNKEELIAALDRNEQWVFPEQGIDYIQQKLHKAMELAHQAVAKKADECKEQTSYFISLNKGYAVEAGRRPEIKDFACTLLLAVHTTVQVAETEYNLVLSCQVGDGTIAAISAEGTASVLSKPDSGEYAGQTEFITSKSAIDPEILTSKVSVFAGRLKTLMVMTDGVADDYFPSNPGMLELYGNLALNRILPLPQPNDEEIERELSETELISRGKVREVLEKFHLPEQVMTANGSAEINISDLSHYAQVLGRSSSEVTNNSTLLWTGANVIPIDDNYQNQSRAERLETWLNFYYRRGSFDDRTLVILYRDNTE</sequence>
<gene>
    <name evidence="3" type="ORF">PMH09_07050</name>
</gene>
<accession>A0ABT7BUT4</accession>
<dbReference type="EMBL" id="JAQOSQ010000005">
    <property type="protein sequence ID" value="MDJ1182951.1"/>
    <property type="molecule type" value="Genomic_DNA"/>
</dbReference>
<dbReference type="RefSeq" id="WP_283757603.1">
    <property type="nucleotide sequence ID" value="NZ_JAQOSQ010000005.1"/>
</dbReference>
<dbReference type="InterPro" id="IPR001932">
    <property type="entry name" value="PPM-type_phosphatase-like_dom"/>
</dbReference>
<evidence type="ECO:0000259" key="2">
    <source>
        <dbReference type="Pfam" id="PF13672"/>
    </source>
</evidence>
<evidence type="ECO:0000256" key="1">
    <source>
        <dbReference type="SAM" id="MobiDB-lite"/>
    </source>
</evidence>
<dbReference type="SUPFAM" id="SSF81606">
    <property type="entry name" value="PP2C-like"/>
    <property type="match status" value="1"/>
</dbReference>
<name>A0ABT7BUT4_9CYAN</name>
<dbReference type="Gene3D" id="3.60.40.10">
    <property type="entry name" value="PPM-type phosphatase domain"/>
    <property type="match status" value="1"/>
</dbReference>
<proteinExistence type="predicted"/>
<keyword evidence="4" id="KW-1185">Reference proteome</keyword>
<reference evidence="3 4" key="1">
    <citation type="submission" date="2023-01" db="EMBL/GenBank/DDBJ databases">
        <title>Novel diversity within Roseofilum (Cyanobacteria; Desertifilaceae) from marine benthic mats with descriptions of four novel species.</title>
        <authorList>
            <person name="Wang Y."/>
            <person name="Berthold D.E."/>
            <person name="Hu J."/>
            <person name="Lefler F.W."/>
            <person name="Laughinghouse H.D. IV."/>
        </authorList>
    </citation>
    <scope>NUCLEOTIDE SEQUENCE [LARGE SCALE GENOMIC DNA]</scope>
    <source>
        <strain evidence="3 4">BLCC-M143</strain>
    </source>
</reference>
<dbReference type="InterPro" id="IPR036457">
    <property type="entry name" value="PPM-type-like_dom_sf"/>
</dbReference>
<feature type="domain" description="PPM-type phosphatase" evidence="2">
    <location>
        <begin position="200"/>
        <end position="438"/>
    </location>
</feature>
<evidence type="ECO:0000313" key="4">
    <source>
        <dbReference type="Proteomes" id="UP001232992"/>
    </source>
</evidence>
<dbReference type="Pfam" id="PF13672">
    <property type="entry name" value="PP2C_2"/>
    <property type="match status" value="1"/>
</dbReference>
<comment type="caution">
    <text evidence="3">The sequence shown here is derived from an EMBL/GenBank/DDBJ whole genome shotgun (WGS) entry which is preliminary data.</text>
</comment>
<dbReference type="Proteomes" id="UP001232992">
    <property type="component" value="Unassembled WGS sequence"/>
</dbReference>
<evidence type="ECO:0000313" key="3">
    <source>
        <dbReference type="EMBL" id="MDJ1182951.1"/>
    </source>
</evidence>
<feature type="region of interest" description="Disordered" evidence="1">
    <location>
        <begin position="126"/>
        <end position="158"/>
    </location>
</feature>